<dbReference type="EMBL" id="VYZN01000034">
    <property type="protein sequence ID" value="KAE9533445.1"/>
    <property type="molecule type" value="Genomic_DNA"/>
</dbReference>
<organism evidence="13 14">
    <name type="scientific">Aphis glycines</name>
    <name type="common">Soybean aphid</name>
    <dbReference type="NCBI Taxonomy" id="307491"/>
    <lineage>
        <taxon>Eukaryota</taxon>
        <taxon>Metazoa</taxon>
        <taxon>Ecdysozoa</taxon>
        <taxon>Arthropoda</taxon>
        <taxon>Hexapoda</taxon>
        <taxon>Insecta</taxon>
        <taxon>Pterygota</taxon>
        <taxon>Neoptera</taxon>
        <taxon>Paraneoptera</taxon>
        <taxon>Hemiptera</taxon>
        <taxon>Sternorrhyncha</taxon>
        <taxon>Aphidomorpha</taxon>
        <taxon>Aphidoidea</taxon>
        <taxon>Aphididae</taxon>
        <taxon>Aphidini</taxon>
        <taxon>Aphis</taxon>
        <taxon>Aphis</taxon>
    </lineage>
</organism>
<dbReference type="GO" id="GO:0016973">
    <property type="term" value="P:poly(A)+ mRNA export from nucleus"/>
    <property type="evidence" value="ECO:0007669"/>
    <property type="project" value="InterPro"/>
</dbReference>
<dbReference type="GO" id="GO:0015031">
    <property type="term" value="P:protein transport"/>
    <property type="evidence" value="ECO:0007669"/>
    <property type="project" value="UniProtKB-KW"/>
</dbReference>
<keyword evidence="4" id="KW-0509">mRNA transport</keyword>
<evidence type="ECO:0000256" key="2">
    <source>
        <dbReference type="ARBA" id="ARBA00011056"/>
    </source>
</evidence>
<evidence type="ECO:0000256" key="11">
    <source>
        <dbReference type="ARBA" id="ARBA00029983"/>
    </source>
</evidence>
<keyword evidence="5" id="KW-0653">Protein transport</keyword>
<evidence type="ECO:0000256" key="6">
    <source>
        <dbReference type="ARBA" id="ARBA00023010"/>
    </source>
</evidence>
<dbReference type="GO" id="GO:0044614">
    <property type="term" value="C:nuclear pore cytoplasmic filaments"/>
    <property type="evidence" value="ECO:0007669"/>
    <property type="project" value="TreeGrafter"/>
</dbReference>
<evidence type="ECO:0000256" key="10">
    <source>
        <dbReference type="ARBA" id="ARBA00026227"/>
    </source>
</evidence>
<dbReference type="GO" id="GO:0005543">
    <property type="term" value="F:phospholipid binding"/>
    <property type="evidence" value="ECO:0007669"/>
    <property type="project" value="TreeGrafter"/>
</dbReference>
<keyword evidence="7" id="KW-0906">Nuclear pore complex</keyword>
<proteinExistence type="inferred from homology"/>
<dbReference type="GO" id="GO:0031369">
    <property type="term" value="F:translation initiation factor binding"/>
    <property type="evidence" value="ECO:0007669"/>
    <property type="project" value="TreeGrafter"/>
</dbReference>
<evidence type="ECO:0000256" key="9">
    <source>
        <dbReference type="ARBA" id="ARBA00024680"/>
    </source>
</evidence>
<reference evidence="13 14" key="1">
    <citation type="submission" date="2019-08" db="EMBL/GenBank/DDBJ databases">
        <title>The genome of the soybean aphid Biotype 1, its phylome, world population structure and adaptation to the North American continent.</title>
        <authorList>
            <person name="Giordano R."/>
            <person name="Donthu R.K."/>
            <person name="Hernandez A.G."/>
            <person name="Wright C.L."/>
            <person name="Zimin A.V."/>
        </authorList>
    </citation>
    <scope>NUCLEOTIDE SEQUENCE [LARGE SCALE GENOMIC DNA]</scope>
    <source>
        <tissue evidence="13">Whole aphids</tissue>
    </source>
</reference>
<dbReference type="PANTHER" id="PTHR12960">
    <property type="entry name" value="GLE-1-RELATED"/>
    <property type="match status" value="1"/>
</dbReference>
<dbReference type="GO" id="GO:0005737">
    <property type="term" value="C:cytoplasm"/>
    <property type="evidence" value="ECO:0007669"/>
    <property type="project" value="TreeGrafter"/>
</dbReference>
<dbReference type="OrthoDB" id="420884at2759"/>
<keyword evidence="14" id="KW-1185">Reference proteome</keyword>
<evidence type="ECO:0000256" key="4">
    <source>
        <dbReference type="ARBA" id="ARBA00022816"/>
    </source>
</evidence>
<comment type="function">
    <text evidence="9">Required for the export of mRNAs containing poly(A) tails from the nucleus into the cytoplasm. May be involved in the terminal step of the mRNA transport through the nuclear pore complex (NPC).</text>
</comment>
<keyword evidence="3" id="KW-0813">Transport</keyword>
<protein>
    <recommendedName>
        <fullName evidence="10">mRNA export factor GLE1</fullName>
    </recommendedName>
    <alternativeName>
        <fullName evidence="12">GLE1 RNA export mediator</fullName>
    </alternativeName>
    <alternativeName>
        <fullName evidence="11">Nucleoporin GLE1</fullName>
    </alternativeName>
</protein>
<evidence type="ECO:0000256" key="1">
    <source>
        <dbReference type="ARBA" id="ARBA00004567"/>
    </source>
</evidence>
<keyword evidence="6" id="KW-0811">Translocation</keyword>
<sequence>MAPNASPFFNFNMNNHAVHIQNNVCHNFNYNNNTSSILLFRNRLKSIREQFVAVNSHYLRENIIESVSHFSPSAFVRKEKSENTWLSDMRTVSCMRLDFLRKVTIKQNMREKIELWQQKKDEMSQSRKFDISFKPKFQRDEILVKKENYKIIFDQIKKRALIADEQAISINHQQRSREICFKAVLTKAVLIVNVLNSYFNNQQLVLNVGKQIEDYYSMESRLDVLKNIKVVEEAPLIAAQSLLKDLTLYKNNVVMPIQAEIETLKAQMVKKKNLLHLFSVNKPAEHTVKNVRRQYVALVKNNKVLINNLTNIKKLPFVKDPTTKIFRQNVIKVINTLVNTISTTNITHLTDKYNKLNALLSGKLVCVANTRVMIGENKEALAFCMETLATKIVNYAEEVICVKTQAAYEIATIITKLWNAHQQFGKILFAEMKQKCPLLVPFYYPIAKYLNCEQIDRESFGYKIDSLGNVESDNKYLQRMTGIIRLYASLIVASSRCNQPVIGLSHAWIFVAGTLNQNPVADITATILVEFLKIVGFAMHQGYGNQFIKLLQYINTHFLKKIILVTPEGNGGPITRLNSFLSRSLCVGSIEEPKGILIALQFQIHTILKKSTLD</sequence>
<dbReference type="InterPro" id="IPR038506">
    <property type="entry name" value="GLE1-like_sf"/>
</dbReference>
<evidence type="ECO:0000256" key="5">
    <source>
        <dbReference type="ARBA" id="ARBA00022927"/>
    </source>
</evidence>
<comment type="caution">
    <text evidence="13">The sequence shown here is derived from an EMBL/GenBank/DDBJ whole genome shotgun (WGS) entry which is preliminary data.</text>
</comment>
<dbReference type="Gene3D" id="1.25.40.510">
    <property type="entry name" value="GLE1-like"/>
    <property type="match status" value="1"/>
</dbReference>
<dbReference type="GO" id="GO:0000822">
    <property type="term" value="F:inositol hexakisphosphate binding"/>
    <property type="evidence" value="ECO:0007669"/>
    <property type="project" value="TreeGrafter"/>
</dbReference>
<evidence type="ECO:0000313" key="14">
    <source>
        <dbReference type="Proteomes" id="UP000475862"/>
    </source>
</evidence>
<gene>
    <name evidence="13" type="ORF">AGLY_009083</name>
</gene>
<evidence type="ECO:0000256" key="7">
    <source>
        <dbReference type="ARBA" id="ARBA00023132"/>
    </source>
</evidence>
<dbReference type="InterPro" id="IPR012476">
    <property type="entry name" value="GLE1"/>
</dbReference>
<evidence type="ECO:0000313" key="13">
    <source>
        <dbReference type="EMBL" id="KAE9533445.1"/>
    </source>
</evidence>
<keyword evidence="8" id="KW-0539">Nucleus</keyword>
<evidence type="ECO:0000256" key="8">
    <source>
        <dbReference type="ARBA" id="ARBA00023242"/>
    </source>
</evidence>
<dbReference type="PANTHER" id="PTHR12960:SF0">
    <property type="entry name" value="MRNA EXPORT FACTOR GLE1"/>
    <property type="match status" value="1"/>
</dbReference>
<evidence type="ECO:0000256" key="3">
    <source>
        <dbReference type="ARBA" id="ARBA00022448"/>
    </source>
</evidence>
<dbReference type="AlphaFoldDB" id="A0A6G0TIP2"/>
<accession>A0A6G0TIP2</accession>
<dbReference type="Proteomes" id="UP000475862">
    <property type="component" value="Unassembled WGS sequence"/>
</dbReference>
<comment type="similarity">
    <text evidence="2">Belongs to the GLE1 family.</text>
</comment>
<evidence type="ECO:0000256" key="12">
    <source>
        <dbReference type="ARBA" id="ARBA00030897"/>
    </source>
</evidence>
<comment type="subcellular location">
    <subcellularLocation>
        <location evidence="1">Nucleus</location>
        <location evidence="1">Nuclear pore complex</location>
    </subcellularLocation>
</comment>
<dbReference type="Pfam" id="PF07817">
    <property type="entry name" value="GLE1"/>
    <property type="match status" value="1"/>
</dbReference>
<name>A0A6G0TIP2_APHGL</name>